<dbReference type="InterPro" id="IPR012132">
    <property type="entry name" value="GMC_OxRdtase"/>
</dbReference>
<dbReference type="EMBL" id="AQQV01000003">
    <property type="protein sequence ID" value="ORE86445.1"/>
    <property type="molecule type" value="Genomic_DNA"/>
</dbReference>
<evidence type="ECO:0000259" key="6">
    <source>
        <dbReference type="PROSITE" id="PS00624"/>
    </source>
</evidence>
<dbReference type="PANTHER" id="PTHR11552:SF147">
    <property type="entry name" value="CHOLINE DEHYDROGENASE, MITOCHONDRIAL"/>
    <property type="match status" value="1"/>
</dbReference>
<keyword evidence="8" id="KW-1185">Reference proteome</keyword>
<dbReference type="InterPro" id="IPR007867">
    <property type="entry name" value="GMC_OxRtase_C"/>
</dbReference>
<gene>
    <name evidence="7" type="ORF">ATO7_14148</name>
</gene>
<comment type="caution">
    <text evidence="7">The sequence shown here is derived from an EMBL/GenBank/DDBJ whole genome shotgun (WGS) entry which is preliminary data.</text>
</comment>
<comment type="cofactor">
    <cofactor evidence="1 5">
        <name>FAD</name>
        <dbReference type="ChEBI" id="CHEBI:57692"/>
    </cofactor>
</comment>
<dbReference type="Gene3D" id="3.50.50.60">
    <property type="entry name" value="FAD/NAD(P)-binding domain"/>
    <property type="match status" value="1"/>
</dbReference>
<organism evidence="7 8">
    <name type="scientific">Oceanococcus atlanticus</name>
    <dbReference type="NCBI Taxonomy" id="1317117"/>
    <lineage>
        <taxon>Bacteria</taxon>
        <taxon>Pseudomonadati</taxon>
        <taxon>Pseudomonadota</taxon>
        <taxon>Gammaproteobacteria</taxon>
        <taxon>Chromatiales</taxon>
        <taxon>Oceanococcaceae</taxon>
        <taxon>Oceanococcus</taxon>
    </lineage>
</organism>
<dbReference type="GO" id="GO:0016614">
    <property type="term" value="F:oxidoreductase activity, acting on CH-OH group of donors"/>
    <property type="evidence" value="ECO:0007669"/>
    <property type="project" value="InterPro"/>
</dbReference>
<feature type="domain" description="Glucose-methanol-choline oxidoreductase N-terminal" evidence="6">
    <location>
        <begin position="236"/>
        <end position="250"/>
    </location>
</feature>
<feature type="binding site" evidence="5">
    <location>
        <begin position="92"/>
        <end position="95"/>
    </location>
    <ligand>
        <name>FAD</name>
        <dbReference type="ChEBI" id="CHEBI:57692"/>
    </ligand>
</feature>
<accession>A0A1Y1SDQ7</accession>
<feature type="binding site" evidence="5">
    <location>
        <position position="84"/>
    </location>
    <ligand>
        <name>FAD</name>
        <dbReference type="ChEBI" id="CHEBI:57692"/>
    </ligand>
</feature>
<comment type="similarity">
    <text evidence="2">Belongs to the GMC oxidoreductase family.</text>
</comment>
<reference evidence="7 8" key="1">
    <citation type="submission" date="2013-04" db="EMBL/GenBank/DDBJ databases">
        <title>Oceanococcus atlanticus 22II-S10r2 Genome Sequencing.</title>
        <authorList>
            <person name="Lai Q."/>
            <person name="Li G."/>
            <person name="Shao Z."/>
        </authorList>
    </citation>
    <scope>NUCLEOTIDE SEQUENCE [LARGE SCALE GENOMIC DNA]</scope>
    <source>
        <strain evidence="7 8">22II-S10r2</strain>
    </source>
</reference>
<feature type="binding site" evidence="5">
    <location>
        <position position="317"/>
    </location>
    <ligand>
        <name>substrate</name>
    </ligand>
</feature>
<dbReference type="InterPro" id="IPR000172">
    <property type="entry name" value="GMC_OxRdtase_N"/>
</dbReference>
<dbReference type="Proteomes" id="UP000192342">
    <property type="component" value="Unassembled WGS sequence"/>
</dbReference>
<dbReference type="SUPFAM" id="SSF54373">
    <property type="entry name" value="FAD-linked reductases, C-terminal domain"/>
    <property type="match status" value="1"/>
</dbReference>
<dbReference type="GO" id="GO:0050660">
    <property type="term" value="F:flavin adenine dinucleotide binding"/>
    <property type="evidence" value="ECO:0007669"/>
    <property type="project" value="InterPro"/>
</dbReference>
<keyword evidence="4 5" id="KW-0274">FAD</keyword>
<dbReference type="PIRSF" id="PIRSF000137">
    <property type="entry name" value="Alcohol_oxidase"/>
    <property type="match status" value="1"/>
</dbReference>
<keyword evidence="3" id="KW-0285">Flavoprotein</keyword>
<dbReference type="InterPro" id="IPR036188">
    <property type="entry name" value="FAD/NAD-bd_sf"/>
</dbReference>
<dbReference type="PROSITE" id="PS00624">
    <property type="entry name" value="GMC_OXRED_2"/>
    <property type="match status" value="1"/>
</dbReference>
<dbReference type="Gene3D" id="3.30.410.40">
    <property type="match status" value="1"/>
</dbReference>
<dbReference type="PANTHER" id="PTHR11552">
    <property type="entry name" value="GLUCOSE-METHANOL-CHOLINE GMC OXIDOREDUCTASE"/>
    <property type="match status" value="1"/>
</dbReference>
<dbReference type="Pfam" id="PF05199">
    <property type="entry name" value="GMC_oxred_C"/>
    <property type="match status" value="1"/>
</dbReference>
<sequence>MHSSYDYIVVGGGSAGCIVAARLAEGGHTVLLLEAGGPARQYPETLRDDGFKDAFANEGAMWHRMSTPQAGCGGRALFAGSGRVIGGSGAVNGMVYTRGDVRDYRAWPTGWQWQDLQDSFTAVEARLGIRSRKPTPFAQRFLDAAVAAGFERKDGMNDGDLAGVVGCNDMNFAGSSRRSSYSAYLHDHKPPGLDIAYHATVRKIGFRQRRAVSVEYRQNGRNQHARAGAEIVLCAGALETPRLLMLSGVGPRAQLARHGIDCVLDAPGVGQHLQDHPNVCLFYRAKALVDFKYPQLYGFDAALREPSQPRGEAPDTCFVCYAAPPSMMHSTLRMAPILALPGRLHAVRPLRLLLRALIRLIFLLPPMRSFMSGVFGIVVILGKPEARGRITLRSADPDAPADIDLGYFTAPRDRLRMEAGIRKARSIAAQPALQALGVKPLSAGAKPIDGKPLWAWIHKAAMTTFHFCGSCRMGTDALSPVDPELRVKGLENLRIADASVIPEIPVSALNAPSMVIGYCAADLILRQSNRGAAKAHLGEVA</sequence>
<name>A0A1Y1SDQ7_9GAMM</name>
<evidence type="ECO:0000256" key="1">
    <source>
        <dbReference type="ARBA" id="ARBA00001974"/>
    </source>
</evidence>
<dbReference type="OrthoDB" id="9785276at2"/>
<feature type="binding site" evidence="5">
    <location>
        <position position="201"/>
    </location>
    <ligand>
        <name>FAD</name>
        <dbReference type="ChEBI" id="CHEBI:57692"/>
    </ligand>
</feature>
<dbReference type="Pfam" id="PF00732">
    <property type="entry name" value="GMC_oxred_N"/>
    <property type="match status" value="1"/>
</dbReference>
<dbReference type="AlphaFoldDB" id="A0A1Y1SDQ7"/>
<evidence type="ECO:0000256" key="4">
    <source>
        <dbReference type="ARBA" id="ARBA00022827"/>
    </source>
</evidence>
<dbReference type="STRING" id="1317117.ATO7_14148"/>
<proteinExistence type="inferred from homology"/>
<dbReference type="RefSeq" id="WP_083562797.1">
    <property type="nucleotide sequence ID" value="NZ_AQQV01000003.1"/>
</dbReference>
<protein>
    <submittedName>
        <fullName evidence="7">Glucose-methanol-choline oxidoreductase</fullName>
    </submittedName>
</protein>
<evidence type="ECO:0000313" key="8">
    <source>
        <dbReference type="Proteomes" id="UP000192342"/>
    </source>
</evidence>
<evidence type="ECO:0000313" key="7">
    <source>
        <dbReference type="EMBL" id="ORE86445.1"/>
    </source>
</evidence>
<dbReference type="SUPFAM" id="SSF51905">
    <property type="entry name" value="FAD/NAD(P)-binding domain"/>
    <property type="match status" value="1"/>
</dbReference>
<evidence type="ECO:0000256" key="5">
    <source>
        <dbReference type="PIRSR" id="PIRSR000137-2"/>
    </source>
</evidence>
<evidence type="ECO:0000256" key="3">
    <source>
        <dbReference type="ARBA" id="ARBA00022630"/>
    </source>
</evidence>
<evidence type="ECO:0000256" key="2">
    <source>
        <dbReference type="ARBA" id="ARBA00010790"/>
    </source>
</evidence>